<keyword evidence="6" id="KW-1185">Reference proteome</keyword>
<comment type="similarity">
    <text evidence="1">Belongs to the ENTR1 family.</text>
</comment>
<dbReference type="PANTHER" id="PTHR31259:SF3">
    <property type="entry name" value="ENDOSOME-ASSOCIATED-TRAFFICKING REGULATOR 1"/>
    <property type="match status" value="1"/>
</dbReference>
<evidence type="ECO:0000313" key="7">
    <source>
        <dbReference type="RefSeq" id="XP_011310724.1"/>
    </source>
</evidence>
<reference evidence="7" key="1">
    <citation type="submission" date="2025-08" db="UniProtKB">
        <authorList>
            <consortium name="RefSeq"/>
        </authorList>
    </citation>
    <scope>IDENTIFICATION</scope>
    <source>
        <strain evidence="7">USDA-PBARC FA_bdor</strain>
        <tissue evidence="7">Whole organism</tissue>
    </source>
</reference>
<dbReference type="AlphaFoldDB" id="A0A9R1U6X6"/>
<dbReference type="GO" id="GO:1903566">
    <property type="term" value="P:positive regulation of protein localization to cilium"/>
    <property type="evidence" value="ECO:0007669"/>
    <property type="project" value="TreeGrafter"/>
</dbReference>
<dbReference type="GO" id="GO:0005813">
    <property type="term" value="C:centrosome"/>
    <property type="evidence" value="ECO:0007669"/>
    <property type="project" value="TreeGrafter"/>
</dbReference>
<dbReference type="GO" id="GO:0005769">
    <property type="term" value="C:early endosome"/>
    <property type="evidence" value="ECO:0007669"/>
    <property type="project" value="TreeGrafter"/>
</dbReference>
<proteinExistence type="inferred from homology"/>
<accession>A0A9R1U6X6</accession>
<dbReference type="GO" id="GO:0045724">
    <property type="term" value="P:positive regulation of cilium assembly"/>
    <property type="evidence" value="ECO:0007669"/>
    <property type="project" value="TreeGrafter"/>
</dbReference>
<feature type="region of interest" description="Disordered" evidence="5">
    <location>
        <begin position="1"/>
        <end position="92"/>
    </location>
</feature>
<evidence type="ECO:0000256" key="1">
    <source>
        <dbReference type="ARBA" id="ARBA00007791"/>
    </source>
</evidence>
<evidence type="ECO:0000256" key="3">
    <source>
        <dbReference type="ARBA" id="ARBA00023054"/>
    </source>
</evidence>
<dbReference type="GO" id="GO:0055037">
    <property type="term" value="C:recycling endosome"/>
    <property type="evidence" value="ECO:0007669"/>
    <property type="project" value="TreeGrafter"/>
</dbReference>
<evidence type="ECO:0000256" key="2">
    <source>
        <dbReference type="ARBA" id="ARBA00016007"/>
    </source>
</evidence>
<dbReference type="GO" id="GO:0036064">
    <property type="term" value="C:ciliary basal body"/>
    <property type="evidence" value="ECO:0007669"/>
    <property type="project" value="TreeGrafter"/>
</dbReference>
<gene>
    <name evidence="7" type="primary">l(3)04053</name>
</gene>
<name>A0A9R1U6X6_9HYME</name>
<evidence type="ECO:0000256" key="4">
    <source>
        <dbReference type="SAM" id="Coils"/>
    </source>
</evidence>
<dbReference type="GO" id="GO:0032465">
    <property type="term" value="P:regulation of cytokinesis"/>
    <property type="evidence" value="ECO:0007669"/>
    <property type="project" value="TreeGrafter"/>
</dbReference>
<evidence type="ECO:0000256" key="5">
    <source>
        <dbReference type="SAM" id="MobiDB-lite"/>
    </source>
</evidence>
<evidence type="ECO:0000313" key="6">
    <source>
        <dbReference type="Proteomes" id="UP000694866"/>
    </source>
</evidence>
<feature type="compositionally biased region" description="Basic and acidic residues" evidence="5">
    <location>
        <begin position="154"/>
        <end position="165"/>
    </location>
</feature>
<feature type="compositionally biased region" description="Basic and acidic residues" evidence="5">
    <location>
        <begin position="19"/>
        <end position="53"/>
    </location>
</feature>
<keyword evidence="3 4" id="KW-0175">Coiled coil</keyword>
<feature type="coiled-coil region" evidence="4">
    <location>
        <begin position="282"/>
        <end position="376"/>
    </location>
</feature>
<sequence>MASRRGRRSSSSSSSSLEELSKPTRERANASRENVFRIRNDNENQDLPRRSSEENPFSFKHFLKNDPQTNYQYTGARPKVYSSGRKTNDTSALENESVYTRNPTELPDFVQDHLVIEQCYLNHESAPFAQVLPNVDHLPDFAINSVEQRSMCHRAEGKSDGRDLPFDLTGSIDRRKRRRDRPVPNSSPLDNPEGSGFGRNHEGSPAMLDPMAFPLDLPLNQELNGPINPPGIAQPAGDASIPNSLPDFLSDGPIRNRVAPQQEVSTASNLTEPLDRRLLLEIDLLRHDLQMSRRQNNEQNRRIQVLEAELSSRRAVDHEETVHLEKAMEQVEDNLKRSTRRAVNAESAVTVLKQEVKTLKLELLALRDENRELRGAMGASCSDSRSTSSEKKIQRLAGDLRDAASSANTLLRQLISGVDNLKVIASALENVDRIEDRTKDFLLDFDEDNAAGPAL</sequence>
<dbReference type="GO" id="GO:0030496">
    <property type="term" value="C:midbody"/>
    <property type="evidence" value="ECO:0007669"/>
    <property type="project" value="TreeGrafter"/>
</dbReference>
<protein>
    <recommendedName>
        <fullName evidence="2">Endosome-associated-trafficking regulator 1</fullName>
    </recommendedName>
</protein>
<feature type="region of interest" description="Disordered" evidence="5">
    <location>
        <begin position="154"/>
        <end position="252"/>
    </location>
</feature>
<dbReference type="InterPro" id="IPR026757">
    <property type="entry name" value="ENTR1"/>
</dbReference>
<dbReference type="OrthoDB" id="6499155at2759"/>
<organism evidence="6 7">
    <name type="scientific">Fopius arisanus</name>
    <dbReference type="NCBI Taxonomy" id="64838"/>
    <lineage>
        <taxon>Eukaryota</taxon>
        <taxon>Metazoa</taxon>
        <taxon>Ecdysozoa</taxon>
        <taxon>Arthropoda</taxon>
        <taxon>Hexapoda</taxon>
        <taxon>Insecta</taxon>
        <taxon>Pterygota</taxon>
        <taxon>Neoptera</taxon>
        <taxon>Endopterygota</taxon>
        <taxon>Hymenoptera</taxon>
        <taxon>Apocrita</taxon>
        <taxon>Ichneumonoidea</taxon>
        <taxon>Braconidae</taxon>
        <taxon>Opiinae</taxon>
        <taxon>Fopius</taxon>
    </lineage>
</organism>
<dbReference type="Proteomes" id="UP000694866">
    <property type="component" value="Unplaced"/>
</dbReference>
<dbReference type="GeneID" id="105271089"/>
<dbReference type="RefSeq" id="XP_011310724.1">
    <property type="nucleotide sequence ID" value="XM_011312422.1"/>
</dbReference>
<dbReference type="KEGG" id="fas:105271089"/>
<dbReference type="PANTHER" id="PTHR31259">
    <property type="entry name" value="ENDOSOME-ASSOCIATED TRAFFICKING REGULATOR 1"/>
    <property type="match status" value="1"/>
</dbReference>